<dbReference type="PANTHER" id="PTHR43630">
    <property type="entry name" value="POLY-BETA-1,6-N-ACETYL-D-GLUCOSAMINE SYNTHASE"/>
    <property type="match status" value="1"/>
</dbReference>
<dbReference type="STRING" id="1231391.GCA_000308195_01946"/>
<dbReference type="Gene3D" id="3.90.550.10">
    <property type="entry name" value="Spore Coat Polysaccharide Biosynthesis Protein SpsA, Chain A"/>
    <property type="match status" value="1"/>
</dbReference>
<dbReference type="AlphaFoldDB" id="A0A2U1CI42"/>
<keyword evidence="2" id="KW-0812">Transmembrane</keyword>
<dbReference type="Pfam" id="PF00535">
    <property type="entry name" value="Glycos_transf_2"/>
    <property type="match status" value="1"/>
</dbReference>
<accession>A0A2U1CI42</accession>
<sequence>MTLSVIIITKNEEAHIGACIDSVAFADEIIVLDSGSSDRTCEIAREKGARVAQTADWPGFGPQKNRALDLATQEWVLSVDADERVTPELAQAIAQAMAQPAAQAYQMARLSNFCGRWIRHSGWWPDHVLRLFKRGTARFTDAAVHERVQAQGPVATLDAHFLHYPYADMDALVAKINRYSSDAARMMHAKGRRSSVPGAVGHAMWTFIRIYLIRKGFLDGREGFILAVTASAGSFFRYAKLYFLGREK</sequence>
<dbReference type="Proteomes" id="UP000246145">
    <property type="component" value="Unassembled WGS sequence"/>
</dbReference>
<evidence type="ECO:0000259" key="3">
    <source>
        <dbReference type="Pfam" id="PF00535"/>
    </source>
</evidence>
<evidence type="ECO:0000313" key="5">
    <source>
        <dbReference type="Proteomes" id="UP000246145"/>
    </source>
</evidence>
<evidence type="ECO:0000313" key="4">
    <source>
        <dbReference type="EMBL" id="PVY60585.1"/>
    </source>
</evidence>
<feature type="transmembrane region" description="Helical" evidence="2">
    <location>
        <begin position="195"/>
        <end position="212"/>
    </location>
</feature>
<evidence type="ECO:0000256" key="2">
    <source>
        <dbReference type="SAM" id="Phobius"/>
    </source>
</evidence>
<dbReference type="OrthoDB" id="9815923at2"/>
<dbReference type="EMBL" id="QEKO01000008">
    <property type="protein sequence ID" value="PVY60585.1"/>
    <property type="molecule type" value="Genomic_DNA"/>
</dbReference>
<dbReference type="InterPro" id="IPR001173">
    <property type="entry name" value="Glyco_trans_2-like"/>
</dbReference>
<comment type="caution">
    <text evidence="4">The sequence shown here is derived from an EMBL/GenBank/DDBJ whole genome shotgun (WGS) entry which is preliminary data.</text>
</comment>
<keyword evidence="2" id="KW-0472">Membrane</keyword>
<keyword evidence="4" id="KW-0808">Transferase</keyword>
<gene>
    <name evidence="4" type="ORF">C7440_3622</name>
</gene>
<comment type="similarity">
    <text evidence="1">Belongs to the glycosyltransferase 2 family. WaaE/KdtX subfamily.</text>
</comment>
<protein>
    <submittedName>
        <fullName evidence="4">Glycosyltransferase involved in cell wall biosynthesis</fullName>
    </submittedName>
</protein>
<name>A0A2U1CI42_9BURK</name>
<dbReference type="PANTHER" id="PTHR43630:SF2">
    <property type="entry name" value="GLYCOSYLTRANSFERASE"/>
    <property type="match status" value="1"/>
</dbReference>
<dbReference type="GO" id="GO:0016740">
    <property type="term" value="F:transferase activity"/>
    <property type="evidence" value="ECO:0007669"/>
    <property type="project" value="UniProtKB-KW"/>
</dbReference>
<dbReference type="InterPro" id="IPR029044">
    <property type="entry name" value="Nucleotide-diphossugar_trans"/>
</dbReference>
<evidence type="ECO:0000256" key="1">
    <source>
        <dbReference type="ARBA" id="ARBA00038494"/>
    </source>
</evidence>
<dbReference type="RefSeq" id="WP_017524305.1">
    <property type="nucleotide sequence ID" value="NZ_JACCEX010000003.1"/>
</dbReference>
<feature type="transmembrane region" description="Helical" evidence="2">
    <location>
        <begin position="224"/>
        <end position="243"/>
    </location>
</feature>
<dbReference type="SUPFAM" id="SSF53448">
    <property type="entry name" value="Nucleotide-diphospho-sugar transferases"/>
    <property type="match status" value="1"/>
</dbReference>
<reference evidence="4 5" key="1">
    <citation type="submission" date="2018-04" db="EMBL/GenBank/DDBJ databases">
        <title>Genomic Encyclopedia of Type Strains, Phase IV (KMG-IV): sequencing the most valuable type-strain genomes for metagenomic binning, comparative biology and taxonomic classification.</title>
        <authorList>
            <person name="Goeker M."/>
        </authorList>
    </citation>
    <scope>NUCLEOTIDE SEQUENCE [LARGE SCALE GENOMIC DNA]</scope>
    <source>
        <strain evidence="4 5">DSM 10065</strain>
    </source>
</reference>
<keyword evidence="2" id="KW-1133">Transmembrane helix</keyword>
<organism evidence="4 5">
    <name type="scientific">Pusillimonas noertemannii</name>
    <dbReference type="NCBI Taxonomy" id="305977"/>
    <lineage>
        <taxon>Bacteria</taxon>
        <taxon>Pseudomonadati</taxon>
        <taxon>Pseudomonadota</taxon>
        <taxon>Betaproteobacteria</taxon>
        <taxon>Burkholderiales</taxon>
        <taxon>Alcaligenaceae</taxon>
        <taxon>Pusillimonas</taxon>
    </lineage>
</organism>
<proteinExistence type="inferred from homology"/>
<keyword evidence="5" id="KW-1185">Reference proteome</keyword>
<dbReference type="CDD" id="cd02511">
    <property type="entry name" value="Beta4Glucosyltransferase"/>
    <property type="match status" value="1"/>
</dbReference>
<feature type="domain" description="Glycosyltransferase 2-like" evidence="3">
    <location>
        <begin position="4"/>
        <end position="139"/>
    </location>
</feature>